<dbReference type="Proteomes" id="UP000799764">
    <property type="component" value="Unassembled WGS sequence"/>
</dbReference>
<reference evidence="1" key="1">
    <citation type="journal article" date="2020" name="Stud. Mycol.">
        <title>101 Dothideomycetes genomes: a test case for predicting lifestyles and emergence of pathogens.</title>
        <authorList>
            <person name="Haridas S."/>
            <person name="Albert R."/>
            <person name="Binder M."/>
            <person name="Bloem J."/>
            <person name="Labutti K."/>
            <person name="Salamov A."/>
            <person name="Andreopoulos B."/>
            <person name="Baker S."/>
            <person name="Barry K."/>
            <person name="Bills G."/>
            <person name="Bluhm B."/>
            <person name="Cannon C."/>
            <person name="Castanera R."/>
            <person name="Culley D."/>
            <person name="Daum C."/>
            <person name="Ezra D."/>
            <person name="Gonzalez J."/>
            <person name="Henrissat B."/>
            <person name="Kuo A."/>
            <person name="Liang C."/>
            <person name="Lipzen A."/>
            <person name="Lutzoni F."/>
            <person name="Magnuson J."/>
            <person name="Mondo S."/>
            <person name="Nolan M."/>
            <person name="Ohm R."/>
            <person name="Pangilinan J."/>
            <person name="Park H.-J."/>
            <person name="Ramirez L."/>
            <person name="Alfaro M."/>
            <person name="Sun H."/>
            <person name="Tritt A."/>
            <person name="Yoshinaga Y."/>
            <person name="Zwiers L.-H."/>
            <person name="Turgeon B."/>
            <person name="Goodwin S."/>
            <person name="Spatafora J."/>
            <person name="Crous P."/>
            <person name="Grigoriev I."/>
        </authorList>
    </citation>
    <scope>NUCLEOTIDE SEQUENCE</scope>
    <source>
        <strain evidence="1">CBS 690.94</strain>
    </source>
</reference>
<protein>
    <submittedName>
        <fullName evidence="1">Uncharacterized protein</fullName>
    </submittedName>
</protein>
<name>A0A9P4P2R0_9PLEO</name>
<dbReference type="EMBL" id="MU001518">
    <property type="protein sequence ID" value="KAF2437214.1"/>
    <property type="molecule type" value="Genomic_DNA"/>
</dbReference>
<accession>A0A9P4P2R0</accession>
<gene>
    <name evidence="1" type="ORF">P171DRAFT_450131</name>
</gene>
<organism evidence="1 2">
    <name type="scientific">Karstenula rhodostoma CBS 690.94</name>
    <dbReference type="NCBI Taxonomy" id="1392251"/>
    <lineage>
        <taxon>Eukaryota</taxon>
        <taxon>Fungi</taxon>
        <taxon>Dikarya</taxon>
        <taxon>Ascomycota</taxon>
        <taxon>Pezizomycotina</taxon>
        <taxon>Dothideomycetes</taxon>
        <taxon>Pleosporomycetidae</taxon>
        <taxon>Pleosporales</taxon>
        <taxon>Massarineae</taxon>
        <taxon>Didymosphaeriaceae</taxon>
        <taxon>Karstenula</taxon>
    </lineage>
</organism>
<evidence type="ECO:0000313" key="1">
    <source>
        <dbReference type="EMBL" id="KAF2437214.1"/>
    </source>
</evidence>
<dbReference type="AlphaFoldDB" id="A0A9P4P2R0"/>
<comment type="caution">
    <text evidence="1">The sequence shown here is derived from an EMBL/GenBank/DDBJ whole genome shotgun (WGS) entry which is preliminary data.</text>
</comment>
<keyword evidence="2" id="KW-1185">Reference proteome</keyword>
<evidence type="ECO:0000313" key="2">
    <source>
        <dbReference type="Proteomes" id="UP000799764"/>
    </source>
</evidence>
<sequence length="189" mass="20802">MASRIPALTCSVIAHLTHMNQSTQSTSMYTASPANILAAAPVYDDWPSVSKLHVHDPQPDQSGWHMRNALVVLSPLAGAPHFRDPVGVPAGRYTLYAKQYVRRMPTAVGVQRRCAQLSSGLASGARRWLDGVLDVDQSRLTGTPAVRDARRSGHVVNRGMRLQRLHTRYDASKATMPIKELDIDSIWVP</sequence>
<proteinExistence type="predicted"/>